<feature type="transmembrane region" description="Helical" evidence="7">
    <location>
        <begin position="330"/>
        <end position="348"/>
    </location>
</feature>
<dbReference type="PANTHER" id="PTHR42718:SF47">
    <property type="entry name" value="METHYL VIOLOGEN RESISTANCE PROTEIN SMVA"/>
    <property type="match status" value="1"/>
</dbReference>
<keyword evidence="6 7" id="KW-0472">Membrane</keyword>
<dbReference type="EMBL" id="CM001167">
    <property type="protein sequence ID" value="EGJ71642.1"/>
    <property type="molecule type" value="Genomic_DNA"/>
</dbReference>
<dbReference type="STRING" id="679937.Bcop_1447"/>
<feature type="transmembrane region" description="Helical" evidence="7">
    <location>
        <begin position="404"/>
        <end position="425"/>
    </location>
</feature>
<evidence type="ECO:0000313" key="10">
    <source>
        <dbReference type="Proteomes" id="UP000018439"/>
    </source>
</evidence>
<evidence type="ECO:0000256" key="7">
    <source>
        <dbReference type="SAM" id="Phobius"/>
    </source>
</evidence>
<keyword evidence="2" id="KW-0813">Transport</keyword>
<sequence length="508" mass="55833">MTFKSRCCKSPWFILGILITCFVPVVIDSTVLHMAIPPLTLDLKATGTEVLWMLDIYSLFMAGLLIPMGVLSDKVGHHKLLLWGVIIFAIASLAAGFSQQPMHLIFARILLAVGGAMIMPTTLAVIRQTFQSEKQRGIALGIWVVFANGGAAVGPLLGGLLIDYFSWRAIFFINIPILLLVVPFVAFALPKSISDPKKNWVLKYALLLIVAIIMVVYSIKTIPKWDESVWYGVIAGATGCFLLYLFYKVQHRSPDSMVDWQLIKKPRVKYGMLFTFIPMTICSGFELLLSQELQLVHGLTPTDTAFYIAPFFVAFAFSGALGAYLKRIGILQIIVIGLLASTVSFFAMSQMGFATLTFWLLFWLLMAGFGLGIIMLAASFAIMSGADDENAGAAGSLESISYELGVGLGVTFFGVLLSQVFSATLRFDPNVATQLPKKVYHSIQDALVYAESTSGELGQVVQTESKVAFEAAHSAVLIACSLILLLFTIQMSIKWYKDKKHNHFKIDK</sequence>
<comment type="subcellular location">
    <subcellularLocation>
        <location evidence="1">Cell membrane</location>
        <topology evidence="1">Multi-pass membrane protein</topology>
    </subcellularLocation>
</comment>
<feature type="transmembrane region" description="Helical" evidence="7">
    <location>
        <begin position="268"/>
        <end position="289"/>
    </location>
</feature>
<dbReference type="SUPFAM" id="SSF103473">
    <property type="entry name" value="MFS general substrate transporter"/>
    <property type="match status" value="1"/>
</dbReference>
<feature type="domain" description="Major facilitator superfamily (MFS) profile" evidence="8">
    <location>
        <begin position="14"/>
        <end position="491"/>
    </location>
</feature>
<name>F3ZPQ5_9BACE</name>
<accession>F3ZPQ5</accession>
<evidence type="ECO:0000259" key="8">
    <source>
        <dbReference type="PROSITE" id="PS50850"/>
    </source>
</evidence>
<evidence type="ECO:0000256" key="4">
    <source>
        <dbReference type="ARBA" id="ARBA00022692"/>
    </source>
</evidence>
<feature type="transmembrane region" description="Helical" evidence="7">
    <location>
        <begin position="80"/>
        <end position="99"/>
    </location>
</feature>
<dbReference type="InterPro" id="IPR036259">
    <property type="entry name" value="MFS_trans_sf"/>
</dbReference>
<protein>
    <submittedName>
        <fullName evidence="9">Major facilitator superfamily MFS_1</fullName>
    </submittedName>
</protein>
<reference evidence="9 10" key="1">
    <citation type="journal article" date="2011" name="Stand. Genomic Sci.">
        <title>Non-contiguous finished genome sequence of Bacteroides coprosuis type strain (PC139).</title>
        <authorList>
            <person name="Land M."/>
            <person name="Held B."/>
            <person name="Gronow S."/>
            <person name="Abt B."/>
            <person name="Lucas S."/>
            <person name="Del Rio T.G."/>
            <person name="Nolan M."/>
            <person name="Tice H."/>
            <person name="Cheng J.F."/>
            <person name="Pitluck S."/>
            <person name="Liolios K."/>
            <person name="Pagani I."/>
            <person name="Ivanova N."/>
            <person name="Mavromatis K."/>
            <person name="Mikhailova N."/>
            <person name="Pati A."/>
            <person name="Tapia R."/>
            <person name="Han C."/>
            <person name="Goodwin L."/>
            <person name="Chen A."/>
            <person name="Palaniappan K."/>
            <person name="Hauser L."/>
            <person name="Brambilla E.M."/>
            <person name="Rohde M."/>
            <person name="Goker M."/>
            <person name="Detter J.C."/>
            <person name="Woyke T."/>
            <person name="Bristow J."/>
            <person name="Eisen J.A."/>
            <person name="Markowitz V."/>
            <person name="Hugenholtz P."/>
            <person name="Kyrpides N.C."/>
            <person name="Klenk H.P."/>
            <person name="Lapidus A."/>
        </authorList>
    </citation>
    <scope>NUCLEOTIDE SEQUENCE [LARGE SCALE GENOMIC DNA]</scope>
    <source>
        <strain evidence="9 10">DSM 18011</strain>
    </source>
</reference>
<feature type="transmembrane region" description="Helical" evidence="7">
    <location>
        <begin position="304"/>
        <end position="325"/>
    </location>
</feature>
<dbReference type="InterPro" id="IPR011701">
    <property type="entry name" value="MFS"/>
</dbReference>
<dbReference type="Gene3D" id="1.20.1720.10">
    <property type="entry name" value="Multidrug resistance protein D"/>
    <property type="match status" value="1"/>
</dbReference>
<feature type="transmembrane region" description="Helical" evidence="7">
    <location>
        <begin position="471"/>
        <end position="489"/>
    </location>
</feature>
<dbReference type="PROSITE" id="PS50850">
    <property type="entry name" value="MFS"/>
    <property type="match status" value="1"/>
</dbReference>
<organism evidence="9 10">
    <name type="scientific">Bacteroides coprosuis DSM 18011</name>
    <dbReference type="NCBI Taxonomy" id="679937"/>
    <lineage>
        <taxon>Bacteria</taxon>
        <taxon>Pseudomonadati</taxon>
        <taxon>Bacteroidota</taxon>
        <taxon>Bacteroidia</taxon>
        <taxon>Bacteroidales</taxon>
        <taxon>Bacteroidaceae</taxon>
        <taxon>Bacteroides</taxon>
    </lineage>
</organism>
<evidence type="ECO:0000256" key="3">
    <source>
        <dbReference type="ARBA" id="ARBA00022475"/>
    </source>
</evidence>
<dbReference type="InterPro" id="IPR020846">
    <property type="entry name" value="MFS_dom"/>
</dbReference>
<evidence type="ECO:0000256" key="2">
    <source>
        <dbReference type="ARBA" id="ARBA00022448"/>
    </source>
</evidence>
<feature type="transmembrane region" description="Helical" evidence="7">
    <location>
        <begin position="56"/>
        <end position="73"/>
    </location>
</feature>
<dbReference type="Gene3D" id="1.20.1250.20">
    <property type="entry name" value="MFS general substrate transporter like domains"/>
    <property type="match status" value="1"/>
</dbReference>
<feature type="transmembrane region" description="Helical" evidence="7">
    <location>
        <begin position="228"/>
        <end position="247"/>
    </location>
</feature>
<keyword evidence="5 7" id="KW-1133">Transmembrane helix</keyword>
<keyword evidence="10" id="KW-1185">Reference proteome</keyword>
<dbReference type="CDD" id="cd17321">
    <property type="entry name" value="MFS_MMR_MDR_like"/>
    <property type="match status" value="1"/>
</dbReference>
<dbReference type="PANTHER" id="PTHR42718">
    <property type="entry name" value="MAJOR FACILITATOR SUPERFAMILY MULTIDRUG TRANSPORTER MFSC"/>
    <property type="match status" value="1"/>
</dbReference>
<dbReference type="Pfam" id="PF07690">
    <property type="entry name" value="MFS_1"/>
    <property type="match status" value="1"/>
</dbReference>
<evidence type="ECO:0000256" key="1">
    <source>
        <dbReference type="ARBA" id="ARBA00004651"/>
    </source>
</evidence>
<evidence type="ECO:0000256" key="6">
    <source>
        <dbReference type="ARBA" id="ARBA00023136"/>
    </source>
</evidence>
<feature type="transmembrane region" description="Helical" evidence="7">
    <location>
        <begin position="105"/>
        <end position="126"/>
    </location>
</feature>
<proteinExistence type="predicted"/>
<feature type="transmembrane region" description="Helical" evidence="7">
    <location>
        <begin position="201"/>
        <end position="222"/>
    </location>
</feature>
<feature type="transmembrane region" description="Helical" evidence="7">
    <location>
        <begin position="12"/>
        <end position="36"/>
    </location>
</feature>
<evidence type="ECO:0000313" key="9">
    <source>
        <dbReference type="EMBL" id="EGJ71642.1"/>
    </source>
</evidence>
<dbReference type="Proteomes" id="UP000018439">
    <property type="component" value="Chromosome"/>
</dbReference>
<feature type="transmembrane region" description="Helical" evidence="7">
    <location>
        <begin position="360"/>
        <end position="383"/>
    </location>
</feature>
<keyword evidence="3" id="KW-1003">Cell membrane</keyword>
<dbReference type="OrthoDB" id="9807274at2"/>
<feature type="transmembrane region" description="Helical" evidence="7">
    <location>
        <begin position="138"/>
        <end position="157"/>
    </location>
</feature>
<keyword evidence="4 7" id="KW-0812">Transmembrane</keyword>
<dbReference type="GO" id="GO:0005886">
    <property type="term" value="C:plasma membrane"/>
    <property type="evidence" value="ECO:0007669"/>
    <property type="project" value="UniProtKB-SubCell"/>
</dbReference>
<feature type="transmembrane region" description="Helical" evidence="7">
    <location>
        <begin position="169"/>
        <end position="189"/>
    </location>
</feature>
<dbReference type="GO" id="GO:0022857">
    <property type="term" value="F:transmembrane transporter activity"/>
    <property type="evidence" value="ECO:0007669"/>
    <property type="project" value="InterPro"/>
</dbReference>
<gene>
    <name evidence="9" type="ORF">Bcop_1447</name>
</gene>
<evidence type="ECO:0000256" key="5">
    <source>
        <dbReference type="ARBA" id="ARBA00022989"/>
    </source>
</evidence>
<dbReference type="HOGENOM" id="CLU_000960_28_2_10"/>
<dbReference type="AlphaFoldDB" id="F3ZPQ5"/>
<dbReference type="eggNOG" id="COG0477">
    <property type="taxonomic scope" value="Bacteria"/>
</dbReference>